<dbReference type="GeneID" id="93662520"/>
<feature type="region of interest" description="Disordered" evidence="1">
    <location>
        <begin position="1"/>
        <end position="23"/>
    </location>
</feature>
<gene>
    <name evidence="2" type="ORF">PCARR_a0343</name>
</gene>
<proteinExistence type="predicted"/>
<sequence>MHLHNKTRQEKNLLGNTDAPTDALDGMQIQQAINKPEMQFAALEPCSK</sequence>
<dbReference type="RefSeq" id="WP_158657433.1">
    <property type="nucleotide sequence ID" value="NZ_AQGW01000018.1"/>
</dbReference>
<dbReference type="Proteomes" id="UP000615003">
    <property type="component" value="Unassembled WGS sequence"/>
</dbReference>
<accession>A0ABR9ENF3</accession>
<evidence type="ECO:0000256" key="1">
    <source>
        <dbReference type="SAM" id="MobiDB-lite"/>
    </source>
</evidence>
<evidence type="ECO:0000313" key="3">
    <source>
        <dbReference type="Proteomes" id="UP000615003"/>
    </source>
</evidence>
<name>A0ABR9ENF3_PSEVC</name>
<organism evidence="2 3">
    <name type="scientific">Pseudoalteromonas carrageenovora IAM 12662</name>
    <dbReference type="NCBI Taxonomy" id="1314868"/>
    <lineage>
        <taxon>Bacteria</taxon>
        <taxon>Pseudomonadati</taxon>
        <taxon>Pseudomonadota</taxon>
        <taxon>Gammaproteobacteria</taxon>
        <taxon>Alteromonadales</taxon>
        <taxon>Pseudoalteromonadaceae</taxon>
        <taxon>Pseudoalteromonas</taxon>
    </lineage>
</organism>
<keyword evidence="3" id="KW-1185">Reference proteome</keyword>
<reference evidence="2 3" key="1">
    <citation type="submission" date="2015-06" db="EMBL/GenBank/DDBJ databases">
        <title>Genome sequence of Pseudoalteromonas carrageenovora.</title>
        <authorList>
            <person name="Xie B.-B."/>
            <person name="Rong J.-C."/>
            <person name="Qin Q.-L."/>
            <person name="Zhang Y.-Z."/>
        </authorList>
    </citation>
    <scope>NUCLEOTIDE SEQUENCE [LARGE SCALE GENOMIC DNA]</scope>
    <source>
        <strain evidence="2 3">IAM 12662</strain>
    </source>
</reference>
<comment type="caution">
    <text evidence="2">The sequence shown here is derived from an EMBL/GenBank/DDBJ whole genome shotgun (WGS) entry which is preliminary data.</text>
</comment>
<protein>
    <submittedName>
        <fullName evidence="2">Uncharacterized protein</fullName>
    </submittedName>
</protein>
<dbReference type="EMBL" id="AQGW01000018">
    <property type="protein sequence ID" value="MBE0382076.1"/>
    <property type="molecule type" value="Genomic_DNA"/>
</dbReference>
<evidence type="ECO:0000313" key="2">
    <source>
        <dbReference type="EMBL" id="MBE0382076.1"/>
    </source>
</evidence>